<protein>
    <submittedName>
        <fullName evidence="1">Uncharacterized protein</fullName>
    </submittedName>
</protein>
<dbReference type="AlphaFoldDB" id="A0A927MS30"/>
<sequence>MGLENFKWFATETKIEHLLGNGQLEEKTVVTIGIKDINNDFQVPHPITHFIRQKYQFTGKSLSSQLNPAREIVKFLNFTNKQITLGKPEFQIIAEKGFRGFQLIHAARYITYCAEKKLAYKYVKASIERYLIHFYDYLIKMELLGEDIEFDTYVNRRGEEVIITPFDHPRFDTQYPSTDDPVRNKLKDFGDNPEKRNRLVYEFIEEARRVSPDIAFGIALQIFAGLRRGEVVNLTSATVPTDFLSGSNYIAVLDNQYRLFKDFKNTIKEQVKRYNYVILLMNTLFY</sequence>
<keyword evidence="2" id="KW-1185">Reference proteome</keyword>
<evidence type="ECO:0000313" key="2">
    <source>
        <dbReference type="Proteomes" id="UP000658225"/>
    </source>
</evidence>
<evidence type="ECO:0000313" key="1">
    <source>
        <dbReference type="EMBL" id="MBE1556331.1"/>
    </source>
</evidence>
<accession>A0A927MS30</accession>
<dbReference type="EMBL" id="JADBEL010000025">
    <property type="protein sequence ID" value="MBE1556331.1"/>
    <property type="molecule type" value="Genomic_DNA"/>
</dbReference>
<dbReference type="RefSeq" id="WP_192599993.1">
    <property type="nucleotide sequence ID" value="NZ_JADBEL010000025.1"/>
</dbReference>
<name>A0A927MS30_9BACL</name>
<dbReference type="Proteomes" id="UP000658225">
    <property type="component" value="Unassembled WGS sequence"/>
</dbReference>
<gene>
    <name evidence="1" type="ORF">H4683_003455</name>
</gene>
<comment type="caution">
    <text evidence="1">The sequence shown here is derived from an EMBL/GenBank/DDBJ whole genome shotgun (WGS) entry which is preliminary data.</text>
</comment>
<proteinExistence type="predicted"/>
<reference evidence="1" key="1">
    <citation type="submission" date="2020-10" db="EMBL/GenBank/DDBJ databases">
        <title>Genomic Encyclopedia of Type Strains, Phase IV (KMG-IV): sequencing the most valuable type-strain genomes for metagenomic binning, comparative biology and taxonomic classification.</title>
        <authorList>
            <person name="Goeker M."/>
        </authorList>
    </citation>
    <scope>NUCLEOTIDE SEQUENCE</scope>
    <source>
        <strain evidence="1">DSM 13886</strain>
    </source>
</reference>
<organism evidence="1 2">
    <name type="scientific">Sporosarcina limicola</name>
    <dbReference type="NCBI Taxonomy" id="34101"/>
    <lineage>
        <taxon>Bacteria</taxon>
        <taxon>Bacillati</taxon>
        <taxon>Bacillota</taxon>
        <taxon>Bacilli</taxon>
        <taxon>Bacillales</taxon>
        <taxon>Caryophanaceae</taxon>
        <taxon>Sporosarcina</taxon>
    </lineage>
</organism>